<evidence type="ECO:0000313" key="11">
    <source>
        <dbReference type="Proteomes" id="UP000199135"/>
    </source>
</evidence>
<evidence type="ECO:0000256" key="1">
    <source>
        <dbReference type="ARBA" id="ARBA00001941"/>
    </source>
</evidence>
<reference evidence="10 11" key="1">
    <citation type="submission" date="2016-10" db="EMBL/GenBank/DDBJ databases">
        <authorList>
            <person name="Varghese N."/>
            <person name="Submissions S."/>
        </authorList>
    </citation>
    <scope>NUCLEOTIDE SEQUENCE [LARGE SCALE GENOMIC DNA]</scope>
    <source>
        <strain evidence="10 11">WCP15</strain>
    </source>
</reference>
<protein>
    <submittedName>
        <fullName evidence="10">Aminopeptidase II. Metallo peptidase. MEROPS family M29</fullName>
    </submittedName>
</protein>
<dbReference type="Gene3D" id="3.40.1830.10">
    <property type="entry name" value="Thermophilic metalloprotease (M29)"/>
    <property type="match status" value="1"/>
</dbReference>
<keyword evidence="8" id="KW-0378">Hydrolase</keyword>
<gene>
    <name evidence="10" type="ORF">SAMN05216447_10378</name>
</gene>
<dbReference type="Proteomes" id="UP000199135">
    <property type="component" value="Unassembled WGS sequence"/>
</dbReference>
<sequence>MVETMTEQEARRALEGLAPQIEAYAELIVRKGIAVQKGQEVVVNSPVERADFARVVVKKAYEAGAGHVTVIWADDQMSRLEYQNVDIDYFKHVPAWKREQLNGLAEDGACFLFLEGSDPSIFDGIDPKKPAAARFARNTECMAFRDGMDFGRNAWCIAGVPVEAWAKKVFPETDGVEPIYKMWLAILSAARADGADPQSDWETHNAAFEKNKRRLNEAAFDALRYEAKNGTNLTVGLNKGSLWDGGAGTTVGGVSYFPNIPTEEVFTSPDRMRADGIVYSAMPLVHAGQIIDGFWLRFEGGRVIDFGAKRGKEVLRHIIETDENSCRLGECALISKNTPIRQSEILFYDTLYDENASCHLALGMGFPECLAGGLEMNKEELIAHGVNQSAVHVDFMIGSDDINIWGITQDGDQVPVFVEGQWAWENQ</sequence>
<dbReference type="PANTHER" id="PTHR34448:SF3">
    <property type="entry name" value="AMINOPEPTIDASE AMPS"/>
    <property type="match status" value="1"/>
</dbReference>
<evidence type="ECO:0000256" key="8">
    <source>
        <dbReference type="ARBA" id="ARBA00022801"/>
    </source>
</evidence>
<evidence type="ECO:0000256" key="4">
    <source>
        <dbReference type="ARBA" id="ARBA00008236"/>
    </source>
</evidence>
<evidence type="ECO:0000256" key="2">
    <source>
        <dbReference type="ARBA" id="ARBA00001946"/>
    </source>
</evidence>
<organism evidence="10 11">
    <name type="scientific">Parafannyhessea umbonata</name>
    <dbReference type="NCBI Taxonomy" id="604330"/>
    <lineage>
        <taxon>Bacteria</taxon>
        <taxon>Bacillati</taxon>
        <taxon>Actinomycetota</taxon>
        <taxon>Coriobacteriia</taxon>
        <taxon>Coriobacteriales</taxon>
        <taxon>Atopobiaceae</taxon>
        <taxon>Parafannyhessea</taxon>
    </lineage>
</organism>
<keyword evidence="11" id="KW-1185">Reference proteome</keyword>
<dbReference type="PRINTS" id="PR00919">
    <property type="entry name" value="THERMOPTASE"/>
</dbReference>
<dbReference type="InterPro" id="IPR000787">
    <property type="entry name" value="Peptidase_M29"/>
</dbReference>
<dbReference type="GO" id="GO:0004177">
    <property type="term" value="F:aminopeptidase activity"/>
    <property type="evidence" value="ECO:0007669"/>
    <property type="project" value="UniProtKB-KW"/>
</dbReference>
<comment type="caution">
    <text evidence="10">The sequence shown here is derived from an EMBL/GenBank/DDBJ whole genome shotgun (WGS) entry which is preliminary data.</text>
</comment>
<keyword evidence="7" id="KW-0479">Metal-binding</keyword>
<evidence type="ECO:0000256" key="5">
    <source>
        <dbReference type="ARBA" id="ARBA00022438"/>
    </source>
</evidence>
<accession>A0A1H6IIJ0</accession>
<keyword evidence="9" id="KW-0482">Metalloprotease</keyword>
<dbReference type="EMBL" id="FNWT01000003">
    <property type="protein sequence ID" value="SEH47717.1"/>
    <property type="molecule type" value="Genomic_DNA"/>
</dbReference>
<dbReference type="Pfam" id="PF02073">
    <property type="entry name" value="Peptidase_M29"/>
    <property type="match status" value="1"/>
</dbReference>
<name>A0A1H6IIJ0_9ACTN</name>
<keyword evidence="5 10" id="KW-0031">Aminopeptidase</keyword>
<comment type="cofactor">
    <cofactor evidence="1">
        <name>Co(2+)</name>
        <dbReference type="ChEBI" id="CHEBI:48828"/>
    </cofactor>
</comment>
<evidence type="ECO:0000313" key="10">
    <source>
        <dbReference type="EMBL" id="SEH47717.1"/>
    </source>
</evidence>
<evidence type="ECO:0000256" key="7">
    <source>
        <dbReference type="ARBA" id="ARBA00022723"/>
    </source>
</evidence>
<evidence type="ECO:0000256" key="6">
    <source>
        <dbReference type="ARBA" id="ARBA00022670"/>
    </source>
</evidence>
<dbReference type="SUPFAM" id="SSF144052">
    <property type="entry name" value="Thermophilic metalloprotease-like"/>
    <property type="match status" value="1"/>
</dbReference>
<dbReference type="PANTHER" id="PTHR34448">
    <property type="entry name" value="AMINOPEPTIDASE"/>
    <property type="match status" value="1"/>
</dbReference>
<dbReference type="RefSeq" id="WP_078687328.1">
    <property type="nucleotide sequence ID" value="NZ_FNWT01000003.1"/>
</dbReference>
<dbReference type="InterPro" id="IPR035097">
    <property type="entry name" value="M29_N-terminal"/>
</dbReference>
<proteinExistence type="inferred from homology"/>
<keyword evidence="6" id="KW-0645">Protease</keyword>
<evidence type="ECO:0000256" key="3">
    <source>
        <dbReference type="ARBA" id="ARBA00001947"/>
    </source>
</evidence>
<comment type="cofactor">
    <cofactor evidence="2">
        <name>Mg(2+)</name>
        <dbReference type="ChEBI" id="CHEBI:18420"/>
    </cofactor>
</comment>
<dbReference type="InterPro" id="IPR052170">
    <property type="entry name" value="M29_Exopeptidase"/>
</dbReference>
<comment type="similarity">
    <text evidence="4">Belongs to the peptidase M29 family.</text>
</comment>
<comment type="cofactor">
    <cofactor evidence="3">
        <name>Zn(2+)</name>
        <dbReference type="ChEBI" id="CHEBI:29105"/>
    </cofactor>
</comment>
<evidence type="ECO:0000256" key="9">
    <source>
        <dbReference type="ARBA" id="ARBA00023049"/>
    </source>
</evidence>